<dbReference type="PANTHER" id="PTHR10642">
    <property type="entry name" value="RIBONUCLEASE H1"/>
    <property type="match status" value="1"/>
</dbReference>
<dbReference type="GO" id="GO:0046872">
    <property type="term" value="F:metal ion binding"/>
    <property type="evidence" value="ECO:0007669"/>
    <property type="project" value="UniProtKB-KW"/>
</dbReference>
<evidence type="ECO:0000256" key="5">
    <source>
        <dbReference type="ARBA" id="ARBA00022723"/>
    </source>
</evidence>
<evidence type="ECO:0000313" key="9">
    <source>
        <dbReference type="EMBL" id="POS74421.1"/>
    </source>
</evidence>
<dbReference type="InterPro" id="IPR036397">
    <property type="entry name" value="RNaseH_sf"/>
</dbReference>
<dbReference type="EMBL" id="MAVT02000631">
    <property type="protein sequence ID" value="POS74421.1"/>
    <property type="molecule type" value="Genomic_DNA"/>
</dbReference>
<evidence type="ECO:0000259" key="8">
    <source>
        <dbReference type="PROSITE" id="PS50879"/>
    </source>
</evidence>
<evidence type="ECO:0000313" key="10">
    <source>
        <dbReference type="Proteomes" id="UP000094444"/>
    </source>
</evidence>
<dbReference type="Gene3D" id="3.30.420.10">
    <property type="entry name" value="Ribonuclease H-like superfamily/Ribonuclease H"/>
    <property type="match status" value="1"/>
</dbReference>
<evidence type="ECO:0000256" key="6">
    <source>
        <dbReference type="ARBA" id="ARBA00022759"/>
    </source>
</evidence>
<dbReference type="GO" id="GO:0003676">
    <property type="term" value="F:nucleic acid binding"/>
    <property type="evidence" value="ECO:0007669"/>
    <property type="project" value="InterPro"/>
</dbReference>
<feature type="domain" description="RNase H type-1" evidence="8">
    <location>
        <begin position="87"/>
        <end position="194"/>
    </location>
</feature>
<evidence type="ECO:0000256" key="2">
    <source>
        <dbReference type="ARBA" id="ARBA00005300"/>
    </source>
</evidence>
<organism evidence="9 10">
    <name type="scientific">Diaporthe helianthi</name>
    <dbReference type="NCBI Taxonomy" id="158607"/>
    <lineage>
        <taxon>Eukaryota</taxon>
        <taxon>Fungi</taxon>
        <taxon>Dikarya</taxon>
        <taxon>Ascomycota</taxon>
        <taxon>Pezizomycotina</taxon>
        <taxon>Sordariomycetes</taxon>
        <taxon>Sordariomycetidae</taxon>
        <taxon>Diaporthales</taxon>
        <taxon>Diaporthaceae</taxon>
        <taxon>Diaporthe</taxon>
    </lineage>
</organism>
<keyword evidence="10" id="KW-1185">Reference proteome</keyword>
<reference evidence="9" key="1">
    <citation type="submission" date="2017-09" db="EMBL/GenBank/DDBJ databases">
        <title>Polyketide synthases of a Diaporthe helianthi virulent isolate.</title>
        <authorList>
            <person name="Baroncelli R."/>
        </authorList>
    </citation>
    <scope>NUCLEOTIDE SEQUENCE [LARGE SCALE GENOMIC DNA]</scope>
    <source>
        <strain evidence="9">7/96</strain>
    </source>
</reference>
<dbReference type="InterPro" id="IPR012337">
    <property type="entry name" value="RNaseH-like_sf"/>
</dbReference>
<dbReference type="InParanoid" id="A0A2P5HVZ1"/>
<keyword evidence="5" id="KW-0479">Metal-binding</keyword>
<evidence type="ECO:0000256" key="3">
    <source>
        <dbReference type="ARBA" id="ARBA00012180"/>
    </source>
</evidence>
<dbReference type="InterPro" id="IPR050092">
    <property type="entry name" value="RNase_H"/>
</dbReference>
<keyword evidence="4" id="KW-0540">Nuclease</keyword>
<dbReference type="Pfam" id="PF00075">
    <property type="entry name" value="RNase_H"/>
    <property type="match status" value="1"/>
</dbReference>
<keyword evidence="6" id="KW-0255">Endonuclease</keyword>
<comment type="caution">
    <text evidence="9">The sequence shown here is derived from an EMBL/GenBank/DDBJ whole genome shotgun (WGS) entry which is preliminary data.</text>
</comment>
<dbReference type="GO" id="GO:0004523">
    <property type="term" value="F:RNA-DNA hybrid ribonuclease activity"/>
    <property type="evidence" value="ECO:0007669"/>
    <property type="project" value="UniProtKB-EC"/>
</dbReference>
<dbReference type="AlphaFoldDB" id="A0A2P5HVZ1"/>
<comment type="similarity">
    <text evidence="2">Belongs to the RNase H family.</text>
</comment>
<evidence type="ECO:0000256" key="1">
    <source>
        <dbReference type="ARBA" id="ARBA00000077"/>
    </source>
</evidence>
<protein>
    <recommendedName>
        <fullName evidence="3">ribonuclease H</fullName>
        <ecNumber evidence="3">3.1.26.4</ecNumber>
    </recommendedName>
</protein>
<dbReference type="PROSITE" id="PS50879">
    <property type="entry name" value="RNASE_H_1"/>
    <property type="match status" value="1"/>
</dbReference>
<name>A0A2P5HVZ1_DIAHE</name>
<dbReference type="InterPro" id="IPR002156">
    <property type="entry name" value="RNaseH_domain"/>
</dbReference>
<dbReference type="GO" id="GO:0043137">
    <property type="term" value="P:DNA replication, removal of RNA primer"/>
    <property type="evidence" value="ECO:0007669"/>
    <property type="project" value="TreeGrafter"/>
</dbReference>
<dbReference type="EC" id="3.1.26.4" evidence="3"/>
<evidence type="ECO:0000256" key="7">
    <source>
        <dbReference type="ARBA" id="ARBA00022801"/>
    </source>
</evidence>
<keyword evidence="7" id="KW-0378">Hydrolase</keyword>
<dbReference type="STRING" id="158607.A0A2P5HVZ1"/>
<dbReference type="SUPFAM" id="SSF53098">
    <property type="entry name" value="Ribonuclease H-like"/>
    <property type="match status" value="1"/>
</dbReference>
<evidence type="ECO:0000256" key="4">
    <source>
        <dbReference type="ARBA" id="ARBA00022722"/>
    </source>
</evidence>
<sequence length="194" mass="21325">MGYFYDAVPSGASSSTMKGVFPPSSLIGNGTGCPVNDVGEDVERLFVPAYSPMHRRVPEAELVTYCPEKQISKLQILHPRTQAIEVDKFSLVVSIDGACRDNGTPAARASWAVFFGQCSRFNSSGRLSPSCPQTSSRAEIEALARALDAIKDVCRGDMTLQEIRIRSDSEYVCQAMSIWVEGWIEDHGMRRTRA</sequence>
<proteinExistence type="inferred from homology"/>
<accession>A0A2P5HVZ1</accession>
<dbReference type="PANTHER" id="PTHR10642:SF26">
    <property type="entry name" value="RIBONUCLEASE H1"/>
    <property type="match status" value="1"/>
</dbReference>
<comment type="catalytic activity">
    <reaction evidence="1">
        <text>Endonucleolytic cleavage to 5'-phosphomonoester.</text>
        <dbReference type="EC" id="3.1.26.4"/>
    </reaction>
</comment>
<dbReference type="Proteomes" id="UP000094444">
    <property type="component" value="Unassembled WGS sequence"/>
</dbReference>
<dbReference type="OrthoDB" id="407198at2759"/>
<gene>
    <name evidence="9" type="ORF">DHEL01_v207188</name>
</gene>